<dbReference type="Gene3D" id="3.80.10.10">
    <property type="entry name" value="Ribonuclease Inhibitor"/>
    <property type="match status" value="1"/>
</dbReference>
<gene>
    <name evidence="1" type="ORF">AGABI1DRAFT_127386</name>
</gene>
<protein>
    <recommendedName>
        <fullName evidence="3">F-box domain-containing protein</fullName>
    </recommendedName>
</protein>
<name>K5Y0S5_AGABU</name>
<dbReference type="Proteomes" id="UP000008493">
    <property type="component" value="Unassembled WGS sequence"/>
</dbReference>
<organism evidence="1 2">
    <name type="scientific">Agaricus bisporus var. burnettii (strain JB137-S8 / ATCC MYA-4627 / FGSC 10392)</name>
    <name type="common">White button mushroom</name>
    <dbReference type="NCBI Taxonomy" id="597362"/>
    <lineage>
        <taxon>Eukaryota</taxon>
        <taxon>Fungi</taxon>
        <taxon>Dikarya</taxon>
        <taxon>Basidiomycota</taxon>
        <taxon>Agaricomycotina</taxon>
        <taxon>Agaricomycetes</taxon>
        <taxon>Agaricomycetidae</taxon>
        <taxon>Agaricales</taxon>
        <taxon>Agaricineae</taxon>
        <taxon>Agaricaceae</taxon>
        <taxon>Agaricus</taxon>
    </lineage>
</organism>
<evidence type="ECO:0000313" key="2">
    <source>
        <dbReference type="Proteomes" id="UP000008493"/>
    </source>
</evidence>
<dbReference type="SUPFAM" id="SSF52058">
    <property type="entry name" value="L domain-like"/>
    <property type="match status" value="1"/>
</dbReference>
<dbReference type="InterPro" id="IPR032675">
    <property type="entry name" value="LRR_dom_sf"/>
</dbReference>
<dbReference type="AlphaFoldDB" id="K5Y0S5"/>
<dbReference type="KEGG" id="abp:AGABI1DRAFT127386"/>
<accession>K5Y0S5</accession>
<dbReference type="OrthoDB" id="2269034at2759"/>
<reference evidence="2" key="1">
    <citation type="journal article" date="2012" name="Proc. Natl. Acad. Sci. U.S.A.">
        <title>Genome sequence of the button mushroom Agaricus bisporus reveals mechanisms governing adaptation to a humic-rich ecological niche.</title>
        <authorList>
            <person name="Morin E."/>
            <person name="Kohler A."/>
            <person name="Baker A.R."/>
            <person name="Foulongne-Oriol M."/>
            <person name="Lombard V."/>
            <person name="Nagy L.G."/>
            <person name="Ohm R.A."/>
            <person name="Patyshakuliyeva A."/>
            <person name="Brun A."/>
            <person name="Aerts A.L."/>
            <person name="Bailey A.M."/>
            <person name="Billette C."/>
            <person name="Coutinho P.M."/>
            <person name="Deakin G."/>
            <person name="Doddapaneni H."/>
            <person name="Floudas D."/>
            <person name="Grimwood J."/>
            <person name="Hilden K."/>
            <person name="Kuees U."/>
            <person name="LaButti K.M."/>
            <person name="Lapidus A."/>
            <person name="Lindquist E.A."/>
            <person name="Lucas S.M."/>
            <person name="Murat C."/>
            <person name="Riley R.W."/>
            <person name="Salamov A.A."/>
            <person name="Schmutz J."/>
            <person name="Subramanian V."/>
            <person name="Woesten H.A.B."/>
            <person name="Xu J."/>
            <person name="Eastwood D.C."/>
            <person name="Foster G.D."/>
            <person name="Sonnenberg A.S."/>
            <person name="Cullen D."/>
            <person name="de Vries R.P."/>
            <person name="Lundell T."/>
            <person name="Hibbett D.S."/>
            <person name="Henrissat B."/>
            <person name="Burton K.S."/>
            <person name="Kerrigan R.W."/>
            <person name="Challen M.P."/>
            <person name="Grigoriev I.V."/>
            <person name="Martin F."/>
        </authorList>
    </citation>
    <scope>NUCLEOTIDE SEQUENCE [LARGE SCALE GENOMIC DNA]</scope>
    <source>
        <strain evidence="2">JB137-S8 / ATCC MYA-4627 / FGSC 10392</strain>
    </source>
</reference>
<proteinExistence type="predicted"/>
<evidence type="ECO:0008006" key="3">
    <source>
        <dbReference type="Google" id="ProtNLM"/>
    </source>
</evidence>
<dbReference type="RefSeq" id="XP_007328810.1">
    <property type="nucleotide sequence ID" value="XM_007328748.1"/>
</dbReference>
<keyword evidence="2" id="KW-1185">Reference proteome</keyword>
<dbReference type="InParanoid" id="K5Y0S5"/>
<sequence>MASAVKSPECDHLCLITAPYDFASEQAELIHVNEQLSSLDRHISELNTLRSTLHHRSSKLHNLLSPIHAFPIEVLSYIFRLVVGPENANFYSGGCYRECLRQAFVLSSVSSHFRHVAFGTSGLWDRVSLQIAEDKVIGNISSLLQHCIACAPNISLCISERRSYEACTTTNIRAVIKTFMTLETTRKIKTFHFHGSTHVPMLLSEINATSFPMIETLTIRGGRGTKYLRKLDFCEMNKLTRLDISGDWLDFPLFVPPSLQYLDLSTVSQKMFVSLLHQCPNLVECSAEIVTELDGPLFTKPLILKHLKRLDTGTINALTMSSSLQHLRLPSLESLELDHESSSLDIVPFCCHVSETLTSLIIFTPSEVLDYDDLYQLCRFTFPKLRDLRFISMYVEPLMSIIHSLSPLDNESNHSRPLNLPALESITLCSQWAEGDPCIILDSLKNWWSDEALHLHFKFQIPRPSDKY</sequence>
<dbReference type="HOGENOM" id="CLU_042164_0_0_1"/>
<evidence type="ECO:0000313" key="1">
    <source>
        <dbReference type="EMBL" id="EKM81380.1"/>
    </source>
</evidence>
<dbReference type="GeneID" id="18826662"/>
<dbReference type="EMBL" id="JH971388">
    <property type="protein sequence ID" value="EKM81380.1"/>
    <property type="molecule type" value="Genomic_DNA"/>
</dbReference>